<proteinExistence type="predicted"/>
<comment type="caution">
    <text evidence="1">The sequence shown here is derived from an EMBL/GenBank/DDBJ whole genome shotgun (WGS) entry which is preliminary data.</text>
</comment>
<evidence type="ECO:0000313" key="1">
    <source>
        <dbReference type="EMBL" id="EEG28138.1"/>
    </source>
</evidence>
<protein>
    <submittedName>
        <fullName evidence="1">Uncharacterized protein</fullName>
    </submittedName>
</protein>
<dbReference type="HOGENOM" id="CLU_3232367_0_0_11"/>
<organism evidence="1 2">
    <name type="scientific">Corynebacterium matruchotii ATCC 33806</name>
    <dbReference type="NCBI Taxonomy" id="566549"/>
    <lineage>
        <taxon>Bacteria</taxon>
        <taxon>Bacillati</taxon>
        <taxon>Actinomycetota</taxon>
        <taxon>Actinomycetes</taxon>
        <taxon>Mycobacteriales</taxon>
        <taxon>Corynebacteriaceae</taxon>
        <taxon>Corynebacterium</taxon>
    </lineage>
</organism>
<accession>C0DZP2</accession>
<evidence type="ECO:0000313" key="2">
    <source>
        <dbReference type="Proteomes" id="UP000006247"/>
    </source>
</evidence>
<reference evidence="1 2" key="1">
    <citation type="submission" date="2009-01" db="EMBL/GenBank/DDBJ databases">
        <authorList>
            <person name="Fulton L."/>
            <person name="Clifton S."/>
            <person name="Chinwalla A.T."/>
            <person name="Mitreva M."/>
            <person name="Sodergren E."/>
            <person name="Weinstock G."/>
            <person name="Clifton S."/>
            <person name="Dooling D.J."/>
            <person name="Fulton B."/>
            <person name="Minx P."/>
            <person name="Pepin K.H."/>
            <person name="Johnson M."/>
            <person name="Bhonagiri V."/>
            <person name="Nash W.E."/>
            <person name="Mardis E.R."/>
            <person name="Wilson R.K."/>
        </authorList>
    </citation>
    <scope>NUCLEOTIDE SEQUENCE [LARGE SCALE GENOMIC DNA]</scope>
    <source>
        <strain evidence="1 2">ATCC 33806</strain>
    </source>
</reference>
<dbReference type="Proteomes" id="UP000006247">
    <property type="component" value="Unassembled WGS sequence"/>
</dbReference>
<dbReference type="EMBL" id="ACEB01000003">
    <property type="protein sequence ID" value="EEG28138.1"/>
    <property type="molecule type" value="Genomic_DNA"/>
</dbReference>
<name>C0DZP2_9CORY</name>
<sequence length="43" mass="4656">MWCWCGVLPLSSGPISSLCRRSAKYGFGWNPVAIGLPEHGNHA</sequence>
<gene>
    <name evidence="1" type="ORF">CORMATOL_00187</name>
</gene>
<dbReference type="AlphaFoldDB" id="C0DZP2"/>